<proteinExistence type="predicted"/>
<reference evidence="5 6" key="1">
    <citation type="submission" date="2024-06" db="EMBL/GenBank/DDBJ databases">
        <authorList>
            <person name="Pan Q."/>
            <person name="Wen M."/>
            <person name="Jouanno E."/>
            <person name="Zahm M."/>
            <person name="Klopp C."/>
            <person name="Cabau C."/>
            <person name="Louis A."/>
            <person name="Berthelot C."/>
            <person name="Parey E."/>
            <person name="Roest Crollius H."/>
            <person name="Montfort J."/>
            <person name="Robinson-Rechavi M."/>
            <person name="Bouchez O."/>
            <person name="Lampietro C."/>
            <person name="Lopez Roques C."/>
            <person name="Donnadieu C."/>
            <person name="Postlethwait J."/>
            <person name="Bobe J."/>
            <person name="Verreycken H."/>
            <person name="Guiguen Y."/>
        </authorList>
    </citation>
    <scope>NUCLEOTIDE SEQUENCE [LARGE SCALE GENOMIC DNA]</scope>
    <source>
        <strain evidence="5">Up_M1</strain>
        <tissue evidence="5">Testis</tissue>
    </source>
</reference>
<name>A0ABD0XBV4_UMBPY</name>
<evidence type="ECO:0000256" key="3">
    <source>
        <dbReference type="SAM" id="MobiDB-lite"/>
    </source>
</evidence>
<dbReference type="Pfam" id="PF13516">
    <property type="entry name" value="LRR_6"/>
    <property type="match status" value="3"/>
</dbReference>
<evidence type="ECO:0000313" key="6">
    <source>
        <dbReference type="Proteomes" id="UP001557470"/>
    </source>
</evidence>
<sequence length="436" mass="49344">MEEVSKMSLLKKSDSNIGNDSDNEAIGALQETSSSFVSLRNDNSKKWPIDFRVDRNLTAKPRTQPQRSDPTFHTGQSQKHQVDLDSIFSLVEENVLILVKNELKRLKGILQNAYQEGHQKQPRSARNSVLNITLHVMRHMKQTDLADMLEKNERNLECQKYYRSEEGLLRLLLVVKASRKALLNQCHITERYCGLLASAINSNPCNLRDLDLSSNDLKDTGVKLLSVGLRSPYCRLEKLRLSQCNFTGQCCEELAPVISSHSSCLKVLDLSYNDLHDSGVKQLSLGLGNPCCKLESLSLSFCRVTEKGCASLALALKTNPSHLKNLDLSYNYPGISGVRWISAALKYPSSSLEKLNVDHGARYRIIPGPIKYACELTFNPNTAFKRLVLSEGNKTVTRTKEDQPYPDHPDRFDYWDQVLCRQELSGCSYWEVQWTE</sequence>
<gene>
    <name evidence="5" type="ORF">UPYG_G00072310</name>
</gene>
<dbReference type="SUPFAM" id="SSF52047">
    <property type="entry name" value="RNI-like"/>
    <property type="match status" value="1"/>
</dbReference>
<dbReference type="SMART" id="SM00589">
    <property type="entry name" value="PRY"/>
    <property type="match status" value="1"/>
</dbReference>
<feature type="compositionally biased region" description="Polar residues" evidence="3">
    <location>
        <begin position="61"/>
        <end position="78"/>
    </location>
</feature>
<dbReference type="InterPro" id="IPR051261">
    <property type="entry name" value="NLR"/>
</dbReference>
<evidence type="ECO:0000256" key="1">
    <source>
        <dbReference type="ARBA" id="ARBA00022614"/>
    </source>
</evidence>
<dbReference type="InterPro" id="IPR006574">
    <property type="entry name" value="PRY"/>
</dbReference>
<feature type="region of interest" description="Disordered" evidence="3">
    <location>
        <begin position="1"/>
        <end position="26"/>
    </location>
</feature>
<protein>
    <recommendedName>
        <fullName evidence="4">SPRY-associated domain-containing protein</fullName>
    </recommendedName>
</protein>
<dbReference type="InterPro" id="IPR043136">
    <property type="entry name" value="B30.2/SPRY_sf"/>
</dbReference>
<dbReference type="Proteomes" id="UP001557470">
    <property type="component" value="Unassembled WGS sequence"/>
</dbReference>
<keyword evidence="1" id="KW-0433">Leucine-rich repeat</keyword>
<dbReference type="InterPro" id="IPR013320">
    <property type="entry name" value="ConA-like_dom_sf"/>
</dbReference>
<dbReference type="PANTHER" id="PTHR24106">
    <property type="entry name" value="NACHT, LRR AND CARD DOMAINS-CONTAINING"/>
    <property type="match status" value="1"/>
</dbReference>
<dbReference type="InterPro" id="IPR032675">
    <property type="entry name" value="LRR_dom_sf"/>
</dbReference>
<organism evidence="5 6">
    <name type="scientific">Umbra pygmaea</name>
    <name type="common">Eastern mudminnow</name>
    <dbReference type="NCBI Taxonomy" id="75934"/>
    <lineage>
        <taxon>Eukaryota</taxon>
        <taxon>Metazoa</taxon>
        <taxon>Chordata</taxon>
        <taxon>Craniata</taxon>
        <taxon>Vertebrata</taxon>
        <taxon>Euteleostomi</taxon>
        <taxon>Actinopterygii</taxon>
        <taxon>Neopterygii</taxon>
        <taxon>Teleostei</taxon>
        <taxon>Protacanthopterygii</taxon>
        <taxon>Esociformes</taxon>
        <taxon>Umbridae</taxon>
        <taxon>Umbra</taxon>
    </lineage>
</organism>
<dbReference type="InterPro" id="IPR001611">
    <property type="entry name" value="Leu-rich_rpt"/>
</dbReference>
<dbReference type="Gene3D" id="3.80.10.10">
    <property type="entry name" value="Ribonuclease Inhibitor"/>
    <property type="match status" value="2"/>
</dbReference>
<feature type="domain" description="SPRY-associated" evidence="4">
    <location>
        <begin position="373"/>
        <end position="425"/>
    </location>
</feature>
<accession>A0ABD0XBV4</accession>
<dbReference type="SUPFAM" id="SSF49899">
    <property type="entry name" value="Concanavalin A-like lectins/glucanases"/>
    <property type="match status" value="1"/>
</dbReference>
<keyword evidence="6" id="KW-1185">Reference proteome</keyword>
<comment type="caution">
    <text evidence="5">The sequence shown here is derived from an EMBL/GenBank/DDBJ whole genome shotgun (WGS) entry which is preliminary data.</text>
</comment>
<dbReference type="Gene3D" id="2.60.120.920">
    <property type="match status" value="1"/>
</dbReference>
<evidence type="ECO:0000256" key="2">
    <source>
        <dbReference type="ARBA" id="ARBA00022737"/>
    </source>
</evidence>
<dbReference type="Pfam" id="PF13765">
    <property type="entry name" value="PRY"/>
    <property type="match status" value="1"/>
</dbReference>
<feature type="region of interest" description="Disordered" evidence="3">
    <location>
        <begin position="52"/>
        <end position="78"/>
    </location>
</feature>
<dbReference type="EMBL" id="JAGEUA010000002">
    <property type="protein sequence ID" value="KAL1006433.1"/>
    <property type="molecule type" value="Genomic_DNA"/>
</dbReference>
<evidence type="ECO:0000313" key="5">
    <source>
        <dbReference type="EMBL" id="KAL1006433.1"/>
    </source>
</evidence>
<dbReference type="AlphaFoldDB" id="A0ABD0XBV4"/>
<keyword evidence="2" id="KW-0677">Repeat</keyword>
<evidence type="ECO:0000259" key="4">
    <source>
        <dbReference type="SMART" id="SM00589"/>
    </source>
</evidence>
<dbReference type="SMART" id="SM00368">
    <property type="entry name" value="LRR_RI"/>
    <property type="match status" value="5"/>
</dbReference>